<dbReference type="InterPro" id="IPR045587">
    <property type="entry name" value="FKTN_N"/>
</dbReference>
<keyword evidence="4" id="KW-0472">Membrane</keyword>
<name>A0AA89BQ60_PINIB</name>
<dbReference type="InterPro" id="IPR009644">
    <property type="entry name" value="FKTN/MNN4/W02B3.4-1"/>
</dbReference>
<sequence>MTWGDIVPAIFLIEPDLLYKVLEQENYSDNEDKCAVFCHIKARTVSFGVLGDYVIMEEVLMTFRKNGFLAVDSKEDNPEFNIDEPSSHPRITSHIFLQHMTITHPTLHIVVFYKRKADFLWASKIQMPTSDLVFGSTAGAFDNFKLREVTVDGIKLNIPNPTRHFLEQAAHSEYVECDEDQAQAFLIKYGKDNTEQAQQFRRKARQLIAKGKRVLDSLGVGSGSADIIPYTTDVDFGVWIKDYKPEIVDAMEKAGLQLKHLFGKVSDSYELSFKAGDIKLDMFFFYEEGNTMWNGGTEASTGKKFKYVFPSFKLCWTSFLDLRVRVPCPSLPYIKANYGEGWSTPVKTWNWKSSPPNSRPNGQWPKAEMNKVVQVFE</sequence>
<evidence type="ECO:0000313" key="7">
    <source>
        <dbReference type="Proteomes" id="UP001186944"/>
    </source>
</evidence>
<gene>
    <name evidence="6" type="ORF">FSP39_018499</name>
</gene>
<keyword evidence="3" id="KW-1133">Transmembrane helix</keyword>
<dbReference type="Pfam" id="PF19737">
    <property type="entry name" value="FKTN_N"/>
    <property type="match status" value="1"/>
</dbReference>
<dbReference type="EMBL" id="VSWD01000010">
    <property type="protein sequence ID" value="KAK3091270.1"/>
    <property type="molecule type" value="Genomic_DNA"/>
</dbReference>
<dbReference type="PANTHER" id="PTHR15407">
    <property type="entry name" value="FUKUTIN-RELATED"/>
    <property type="match status" value="1"/>
</dbReference>
<keyword evidence="2" id="KW-0812">Transmembrane</keyword>
<comment type="caution">
    <text evidence="6">The sequence shown here is derived from an EMBL/GenBank/DDBJ whole genome shotgun (WGS) entry which is preliminary data.</text>
</comment>
<dbReference type="GO" id="GO:0016020">
    <property type="term" value="C:membrane"/>
    <property type="evidence" value="ECO:0007669"/>
    <property type="project" value="UniProtKB-SubCell"/>
</dbReference>
<evidence type="ECO:0000256" key="4">
    <source>
        <dbReference type="ARBA" id="ARBA00023136"/>
    </source>
</evidence>
<dbReference type="AlphaFoldDB" id="A0AA89BQ60"/>
<evidence type="ECO:0000256" key="1">
    <source>
        <dbReference type="ARBA" id="ARBA00004167"/>
    </source>
</evidence>
<accession>A0AA89BQ60</accession>
<dbReference type="Proteomes" id="UP001186944">
    <property type="component" value="Unassembled WGS sequence"/>
</dbReference>
<reference evidence="6" key="1">
    <citation type="submission" date="2019-08" db="EMBL/GenBank/DDBJ databases">
        <title>The improved chromosome-level genome for the pearl oyster Pinctada fucata martensii using PacBio sequencing and Hi-C.</title>
        <authorList>
            <person name="Zheng Z."/>
        </authorList>
    </citation>
    <scope>NUCLEOTIDE SEQUENCE</scope>
    <source>
        <strain evidence="6">ZZ-2019</strain>
        <tissue evidence="6">Adductor muscle</tissue>
    </source>
</reference>
<feature type="domain" description="Ribitol-5-phosphate transferase FKTN N-terminal" evidence="5">
    <location>
        <begin position="11"/>
        <end position="205"/>
    </location>
</feature>
<evidence type="ECO:0000313" key="6">
    <source>
        <dbReference type="EMBL" id="KAK3091270.1"/>
    </source>
</evidence>
<protein>
    <recommendedName>
        <fullName evidence="5">Ribitol-5-phosphate transferase FKTN N-terminal domain-containing protein</fullName>
    </recommendedName>
</protein>
<evidence type="ECO:0000256" key="2">
    <source>
        <dbReference type="ARBA" id="ARBA00022692"/>
    </source>
</evidence>
<proteinExistence type="predicted"/>
<keyword evidence="7" id="KW-1185">Reference proteome</keyword>
<organism evidence="6 7">
    <name type="scientific">Pinctada imbricata</name>
    <name type="common">Atlantic pearl-oyster</name>
    <name type="synonym">Pinctada martensii</name>
    <dbReference type="NCBI Taxonomy" id="66713"/>
    <lineage>
        <taxon>Eukaryota</taxon>
        <taxon>Metazoa</taxon>
        <taxon>Spiralia</taxon>
        <taxon>Lophotrochozoa</taxon>
        <taxon>Mollusca</taxon>
        <taxon>Bivalvia</taxon>
        <taxon>Autobranchia</taxon>
        <taxon>Pteriomorphia</taxon>
        <taxon>Pterioida</taxon>
        <taxon>Pterioidea</taxon>
        <taxon>Pteriidae</taxon>
        <taxon>Pinctada</taxon>
    </lineage>
</organism>
<evidence type="ECO:0000256" key="3">
    <source>
        <dbReference type="ARBA" id="ARBA00022989"/>
    </source>
</evidence>
<comment type="subcellular location">
    <subcellularLocation>
        <location evidence="1">Membrane</location>
        <topology evidence="1">Single-pass membrane protein</topology>
    </subcellularLocation>
</comment>
<dbReference type="PANTHER" id="PTHR15407:SF28">
    <property type="entry name" value="RIBITOL-5-PHOSPHATE TRANSFERASE FKTN"/>
    <property type="match status" value="1"/>
</dbReference>
<evidence type="ECO:0000259" key="5">
    <source>
        <dbReference type="Pfam" id="PF19737"/>
    </source>
</evidence>